<organism evidence="1 2">
    <name type="scientific">Elysia marginata</name>
    <dbReference type="NCBI Taxonomy" id="1093978"/>
    <lineage>
        <taxon>Eukaryota</taxon>
        <taxon>Metazoa</taxon>
        <taxon>Spiralia</taxon>
        <taxon>Lophotrochozoa</taxon>
        <taxon>Mollusca</taxon>
        <taxon>Gastropoda</taxon>
        <taxon>Heterobranchia</taxon>
        <taxon>Euthyneura</taxon>
        <taxon>Panpulmonata</taxon>
        <taxon>Sacoglossa</taxon>
        <taxon>Placobranchoidea</taxon>
        <taxon>Plakobranchidae</taxon>
        <taxon>Elysia</taxon>
    </lineage>
</organism>
<sequence>MDHAPTVFELAYIKVGNRRHLLFFTKRQMNLLKNARRLFVDATFKVVEGLFTQLWSVRTFVKADQETKQMPLAFALMNGKRHRDYQAVSYALNLNVCMEID</sequence>
<protein>
    <recommendedName>
        <fullName evidence="3">DDE Tnp4 domain-containing protein</fullName>
    </recommendedName>
</protein>
<comment type="caution">
    <text evidence="1">The sequence shown here is derived from an EMBL/GenBank/DDBJ whole genome shotgun (WGS) entry which is preliminary data.</text>
</comment>
<accession>A0AAV4G2R5</accession>
<keyword evidence="2" id="KW-1185">Reference proteome</keyword>
<gene>
    <name evidence="1" type="ORF">ElyMa_004029200</name>
</gene>
<reference evidence="1 2" key="1">
    <citation type="journal article" date="2021" name="Elife">
        <title>Chloroplast acquisition without the gene transfer in kleptoplastic sea slugs, Plakobranchus ocellatus.</title>
        <authorList>
            <person name="Maeda T."/>
            <person name="Takahashi S."/>
            <person name="Yoshida T."/>
            <person name="Shimamura S."/>
            <person name="Takaki Y."/>
            <person name="Nagai Y."/>
            <person name="Toyoda A."/>
            <person name="Suzuki Y."/>
            <person name="Arimoto A."/>
            <person name="Ishii H."/>
            <person name="Satoh N."/>
            <person name="Nishiyama T."/>
            <person name="Hasebe M."/>
            <person name="Maruyama T."/>
            <person name="Minagawa J."/>
            <person name="Obokata J."/>
            <person name="Shigenobu S."/>
        </authorList>
    </citation>
    <scope>NUCLEOTIDE SEQUENCE [LARGE SCALE GENOMIC DNA]</scope>
</reference>
<evidence type="ECO:0008006" key="3">
    <source>
        <dbReference type="Google" id="ProtNLM"/>
    </source>
</evidence>
<name>A0AAV4G2R5_9GAST</name>
<dbReference type="EMBL" id="BMAT01008184">
    <property type="protein sequence ID" value="GFR79772.1"/>
    <property type="molecule type" value="Genomic_DNA"/>
</dbReference>
<dbReference type="Proteomes" id="UP000762676">
    <property type="component" value="Unassembled WGS sequence"/>
</dbReference>
<evidence type="ECO:0000313" key="2">
    <source>
        <dbReference type="Proteomes" id="UP000762676"/>
    </source>
</evidence>
<evidence type="ECO:0000313" key="1">
    <source>
        <dbReference type="EMBL" id="GFR79772.1"/>
    </source>
</evidence>
<proteinExistence type="predicted"/>
<dbReference type="AlphaFoldDB" id="A0AAV4G2R5"/>